<reference evidence="2" key="1">
    <citation type="submission" date="2022-06" db="EMBL/GenBank/DDBJ databases">
        <title>Uncovering the hologenomic basis of an extraordinary plant invasion.</title>
        <authorList>
            <person name="Bieker V.C."/>
            <person name="Martin M.D."/>
            <person name="Gilbert T."/>
            <person name="Hodgins K."/>
            <person name="Battlay P."/>
            <person name="Petersen B."/>
            <person name="Wilson J."/>
        </authorList>
    </citation>
    <scope>NUCLEOTIDE SEQUENCE</scope>
    <source>
        <strain evidence="2">AA19_3_7</strain>
        <tissue evidence="2">Leaf</tissue>
    </source>
</reference>
<dbReference type="AlphaFoldDB" id="A0AAD5C1A4"/>
<feature type="non-terminal residue" evidence="2">
    <location>
        <position position="1"/>
    </location>
</feature>
<dbReference type="Proteomes" id="UP001206925">
    <property type="component" value="Unassembled WGS sequence"/>
</dbReference>
<feature type="non-terminal residue" evidence="2">
    <location>
        <position position="180"/>
    </location>
</feature>
<organism evidence="2 3">
    <name type="scientific">Ambrosia artemisiifolia</name>
    <name type="common">Common ragweed</name>
    <dbReference type="NCBI Taxonomy" id="4212"/>
    <lineage>
        <taxon>Eukaryota</taxon>
        <taxon>Viridiplantae</taxon>
        <taxon>Streptophyta</taxon>
        <taxon>Embryophyta</taxon>
        <taxon>Tracheophyta</taxon>
        <taxon>Spermatophyta</taxon>
        <taxon>Magnoliopsida</taxon>
        <taxon>eudicotyledons</taxon>
        <taxon>Gunneridae</taxon>
        <taxon>Pentapetalae</taxon>
        <taxon>asterids</taxon>
        <taxon>campanulids</taxon>
        <taxon>Asterales</taxon>
        <taxon>Asteraceae</taxon>
        <taxon>Asteroideae</taxon>
        <taxon>Heliantheae alliance</taxon>
        <taxon>Heliantheae</taxon>
        <taxon>Ambrosia</taxon>
    </lineage>
</organism>
<accession>A0AAD5C1A4</accession>
<dbReference type="EMBL" id="JAMZMK010010072">
    <property type="protein sequence ID" value="KAI7733175.1"/>
    <property type="molecule type" value="Genomic_DNA"/>
</dbReference>
<sequence>VLDQIGSNRAEMGSFRAEMGSMRADMEGMRTNIRWLLESENDRRVHLGMPPRGASTSQQGGASTSQPDQDLGFHHHLPAFSLNQDSRIIAEMELQVVFPTRTPSYLLSLNGDSISRWSCCPWIHLRTIACLLKSQEPLFDYSPVPFFIKPKSSKISPSKLIHLTSAAVATISTKRGSVNS</sequence>
<evidence type="ECO:0000256" key="1">
    <source>
        <dbReference type="SAM" id="MobiDB-lite"/>
    </source>
</evidence>
<name>A0AAD5C1A4_AMBAR</name>
<evidence type="ECO:0000313" key="3">
    <source>
        <dbReference type="Proteomes" id="UP001206925"/>
    </source>
</evidence>
<protein>
    <submittedName>
        <fullName evidence="2">Uncharacterized protein</fullName>
    </submittedName>
</protein>
<comment type="caution">
    <text evidence="2">The sequence shown here is derived from an EMBL/GenBank/DDBJ whole genome shotgun (WGS) entry which is preliminary data.</text>
</comment>
<evidence type="ECO:0000313" key="2">
    <source>
        <dbReference type="EMBL" id="KAI7733175.1"/>
    </source>
</evidence>
<gene>
    <name evidence="2" type="ORF">M8C21_012719</name>
</gene>
<feature type="compositionally biased region" description="Low complexity" evidence="1">
    <location>
        <begin position="53"/>
        <end position="66"/>
    </location>
</feature>
<keyword evidence="3" id="KW-1185">Reference proteome</keyword>
<feature type="region of interest" description="Disordered" evidence="1">
    <location>
        <begin position="46"/>
        <end position="69"/>
    </location>
</feature>
<proteinExistence type="predicted"/>